<dbReference type="EMBL" id="OV121140">
    <property type="protein sequence ID" value="CAH0564693.1"/>
    <property type="molecule type" value="Genomic_DNA"/>
</dbReference>
<reference evidence="9" key="1">
    <citation type="submission" date="2021-12" db="EMBL/GenBank/DDBJ databases">
        <authorList>
            <person name="King R."/>
        </authorList>
    </citation>
    <scope>NUCLEOTIDE SEQUENCE</scope>
</reference>
<dbReference type="PANTHER" id="PTHR44981">
    <property type="entry name" value="PERICENTRIN-LIKE PROTEIN, ISOFORM F"/>
    <property type="match status" value="1"/>
</dbReference>
<dbReference type="GO" id="GO:0060090">
    <property type="term" value="F:molecular adaptor activity"/>
    <property type="evidence" value="ECO:0007669"/>
    <property type="project" value="InterPro"/>
</dbReference>
<feature type="region of interest" description="Disordered" evidence="7">
    <location>
        <begin position="1"/>
        <end position="24"/>
    </location>
</feature>
<keyword evidence="4 6" id="KW-0175">Coiled coil</keyword>
<gene>
    <name evidence="9" type="ORF">MELIAE_LOCUS13173</name>
</gene>
<accession>A0A9P0FQB5</accession>
<evidence type="ECO:0000313" key="10">
    <source>
        <dbReference type="Proteomes" id="UP001154078"/>
    </source>
</evidence>
<feature type="coiled-coil region" evidence="6">
    <location>
        <begin position="2175"/>
        <end position="2202"/>
    </location>
</feature>
<evidence type="ECO:0000259" key="8">
    <source>
        <dbReference type="Pfam" id="PF10495"/>
    </source>
</evidence>
<keyword evidence="5" id="KW-0206">Cytoskeleton</keyword>
<feature type="coiled-coil region" evidence="6">
    <location>
        <begin position="534"/>
        <end position="572"/>
    </location>
</feature>
<feature type="coiled-coil region" evidence="6">
    <location>
        <begin position="1893"/>
        <end position="1927"/>
    </location>
</feature>
<evidence type="ECO:0000256" key="6">
    <source>
        <dbReference type="SAM" id="Coils"/>
    </source>
</evidence>
<sequence length="2484" mass="286818">MEEDSPENAVQKSQNPESKVDVETLNSTDSSLSLSLSISEHIENDRSFQEIEVNNQSFLNLTLNDDVRLSQTSNPFSLNNSERSVSVNFKNSADENVESVLNEILNNPDFKSASNTLSNNSQEESLNIFANLDLDDKSLSLFRQGDLSDLNERNKGGDNYGDVVKRIKEFEEILNVKDTAIQALTSELDSYREMSNTNTMSIISTTEYKQLQEECQNKLLEYNDAILYKNDLIQQLSESLDQSVLERKLLLAQIDSFKDEIAQLQGQLEVTTEMVKSHQCSNNKKTEINEDDADSSQKQIAQPFSSINYKSIESSLNNEQLSLFKDIKCNVDKFIEQQLEEKKIANEKEIENIKSAMLSEKEEYESEIKRLRDMLANIKCGSTEIMELRNELEAKYSKEVEELRTYFEKKCCDLEKNYSEEVFSQHSRKMSGSSCSENELSSDVFFGAVPGPGGDAPPDRKPLAEKDVHKLREDLRSILKTIENCDLKEEDLNLLRDDLSKCSISEILKYDVSCAKDLRNKYNAELIILSEENENKADVMKVEFERKLKDLEDKYEDEIRNLKSQVQVYNVSSSIQEVASSGDYELNEVVESYERRLQEQVTLAKIDIIAALENQIQRLVADESDDDEWPSELLQLRDRFADKYERQILETRLRHEEEMAALKEEHLKALNGALERARRRSLRDSDSLNKGEMELLKERDSLRKQTVSLRNLLGELLKYFTQCEDELNNTLVDELLKQGFEKNLTQLEDLNDSSATTSSKTDTSSYVKRVHLAPNFSDLIGLIEKQVNSEADEFSLDASTDFKNELGHCLFKLKQDANAILALTNNIPRADLMDSPRKSLDEKVTSLTRQLISETQTKEKLKQELEDATSVIASMEKEKYQLENELETIILKDNLLESDLLKAKDKIAELIENGHKEIVSVGYGGGEQKDLGDAMQNLLDLQEKARNVLAKSVASADPVLLNLIEDLCRVCEVVKEEHRKEKVDLLQQVCVGTTHSSEKIEAADKKYRQTRQFLDEQANEREAERDEAQKKIDMLQERLRERDRDRTSCQRYTSEVEHLESQIQDLNSALSEEVRKLKESESERDEAVEKIKVLREIIRELEAQTESCQTELKSNLETIEKLRCMIESQNRSLEDTQATHSLFGFSDVQELRRHVDGLEGELQQLRVSSELAGSEGAASKVRLQLQELEVALERKTKSLEGLYCGTNNSCSSPSEDLSVRDLLRPHTPNSMVFDDCEVPLAQLARLKEKLVRHSRAEDAAIKKIRDLEMQVFNLKSDVEENCGEKETLKRQIQEHLVLISDLQIRLDEQRIRAEHNEKQINNSLEVKIYDLQSEIANLNELLQKKDKNINHLSGIVEETKRLLKSQEQELLNHQDDEMIASMQKELERVRVENLQLKNKMSKDAQMLPNLVENIISDKNTDIDKLNDKLADTQRKLQDYTSLNLDLKELQTLSHLKQSGNSLTEILSLIDTSQPDQMRYLYESKNDSPAPDFKRNKNETVFLSCEPEISRIERLQPVPLLKSNSTELYKSMEKRVHFEDDMLEKLQGEIKVKEEVIKECEQRLSHFEDLEQKIEKLQTALESTEEALNKAQETFETEQKEGHEREQNLRLELAEKKMKLSEREKEVSLLEKDSNRKDQMLLDLSREKKDLEKELTHIKHENYQTVDRVINEKNEEIYELQQREKENAENVVNLRNEIAKLNSALQENRVNLDNVLTLKKKYEEETEKTAKLEKEIANHNRIVNEYKTEFDNLKSKIAKKREKLHDLEKTCKTHEGEIKTLKDENKNYSNLLLDKNCEIEILNEDLKHYQTKCNEYEDQNGLQSMEKLQKVVDEKEQIILNVMKKNEELNNELLHLQDLVGNKDKIIDKISDDHKKVNANLVTIQNKFREGGGLIETRHKLKEEQKKNVNLLNELHTLKAQMINVESKRNINDVEDIASKVKRELDLSAELDCNIITAVSDQSLTSISDTHDLEKLKEELNKVRAKNSELCRKKKLLEKDLRDSETKLEVSENAKLSLESQLDIMKYNLQKVQFEDARLIEQMRLRLDTAMGNEEEFGRIIDEEKVVRKNLEVELEHLKFKQSNSKTESTQYKNLPSNEDKYRNELKLEREKYEKAKRAFKQSEASRKEVENNLNCVKKMLDLERERTHSMEERLKCLVESDRELKETARKSKLQLEQKLWEIERLKGNVSELQKEKNNAVLNSTNPFLEEPVHEIVMNKIREINGLLLDDKAMVDLINKLRNEKAQVERELINFKSRNPNLAENSDLKNRCDFLFAKNLKLNSNKKALLYQKRYLMNVINHHEVRCKVLLLGTVKGTKPTVGRPKLKFRSVVTAVITIFRMRYMVRRWRSGIRATCALNSRYSSGTGGRPETTARASLAEPLDFHVGQPVSNSRFSAGTAYPGTSKEAKPEPESAKSNVSWSGNTPPQKERRAAAMRIGNHLLKQEDLQPLKAPQLLAQFVDRIHTIQETMGLALDSDSDVVIN</sequence>
<evidence type="ECO:0000256" key="1">
    <source>
        <dbReference type="ARBA" id="ARBA00004300"/>
    </source>
</evidence>
<evidence type="ECO:0000256" key="5">
    <source>
        <dbReference type="ARBA" id="ARBA00023212"/>
    </source>
</evidence>
<proteinExistence type="predicted"/>
<feature type="compositionally biased region" description="Polar residues" evidence="7">
    <location>
        <begin position="8"/>
        <end position="17"/>
    </location>
</feature>
<organism evidence="9 10">
    <name type="scientific">Brassicogethes aeneus</name>
    <name type="common">Rape pollen beetle</name>
    <name type="synonym">Meligethes aeneus</name>
    <dbReference type="NCBI Taxonomy" id="1431903"/>
    <lineage>
        <taxon>Eukaryota</taxon>
        <taxon>Metazoa</taxon>
        <taxon>Ecdysozoa</taxon>
        <taxon>Arthropoda</taxon>
        <taxon>Hexapoda</taxon>
        <taxon>Insecta</taxon>
        <taxon>Pterygota</taxon>
        <taxon>Neoptera</taxon>
        <taxon>Endopterygota</taxon>
        <taxon>Coleoptera</taxon>
        <taxon>Polyphaga</taxon>
        <taxon>Cucujiformia</taxon>
        <taxon>Nitidulidae</taxon>
        <taxon>Meligethinae</taxon>
        <taxon>Brassicogethes</taxon>
    </lineage>
</organism>
<evidence type="ECO:0000256" key="4">
    <source>
        <dbReference type="ARBA" id="ARBA00023054"/>
    </source>
</evidence>
<evidence type="ECO:0000256" key="3">
    <source>
        <dbReference type="ARBA" id="ARBA00022553"/>
    </source>
</evidence>
<feature type="coiled-coil region" evidence="6">
    <location>
        <begin position="1972"/>
        <end position="2020"/>
    </location>
</feature>
<feature type="coiled-coil region" evidence="6">
    <location>
        <begin position="844"/>
        <end position="892"/>
    </location>
</feature>
<feature type="coiled-coil region" evidence="6">
    <location>
        <begin position="2060"/>
        <end position="2146"/>
    </location>
</feature>
<dbReference type="InterPro" id="IPR028745">
    <property type="entry name" value="AKAP9/Pericentrin"/>
</dbReference>
<name>A0A9P0FQB5_BRAAE</name>
<keyword evidence="2" id="KW-0963">Cytoplasm</keyword>
<keyword evidence="3" id="KW-0597">Phosphoprotein</keyword>
<dbReference type="Pfam" id="PF10495">
    <property type="entry name" value="PACT_coil_coil"/>
    <property type="match status" value="1"/>
</dbReference>
<dbReference type="PANTHER" id="PTHR44981:SF2">
    <property type="entry name" value="PERICENTRIN-LIKE PROTEIN, ISOFORM F"/>
    <property type="match status" value="1"/>
</dbReference>
<evidence type="ECO:0000256" key="2">
    <source>
        <dbReference type="ARBA" id="ARBA00022490"/>
    </source>
</evidence>
<dbReference type="Proteomes" id="UP001154078">
    <property type="component" value="Chromosome 9"/>
</dbReference>
<feature type="domain" description="Pericentrin/AKAP-450 centrosomal targeting" evidence="8">
    <location>
        <begin position="2284"/>
        <end position="2348"/>
    </location>
</feature>
<dbReference type="InterPro" id="IPR019528">
    <property type="entry name" value="PACT_domain"/>
</dbReference>
<dbReference type="GO" id="GO:0005737">
    <property type="term" value="C:cytoplasm"/>
    <property type="evidence" value="ECO:0007669"/>
    <property type="project" value="UniProtKB-ARBA"/>
</dbReference>
<comment type="subcellular location">
    <subcellularLocation>
        <location evidence="1">Cytoplasm</location>
        <location evidence="1">Cytoskeleton</location>
        <location evidence="1">Microtubule organizing center</location>
        <location evidence="1">Centrosome</location>
    </subcellularLocation>
</comment>
<feature type="coiled-coil region" evidence="6">
    <location>
        <begin position="1011"/>
        <end position="1198"/>
    </location>
</feature>
<feature type="coiled-coil region" evidence="6">
    <location>
        <begin position="645"/>
        <end position="680"/>
    </location>
</feature>
<feature type="coiled-coil region" evidence="6">
    <location>
        <begin position="1285"/>
        <end position="1442"/>
    </location>
</feature>
<evidence type="ECO:0000313" key="9">
    <source>
        <dbReference type="EMBL" id="CAH0564693.1"/>
    </source>
</evidence>
<feature type="compositionally biased region" description="Polar residues" evidence="7">
    <location>
        <begin position="2415"/>
        <end position="2427"/>
    </location>
</feature>
<dbReference type="GO" id="GO:0005813">
    <property type="term" value="C:centrosome"/>
    <property type="evidence" value="ECO:0007669"/>
    <property type="project" value="UniProtKB-SubCell"/>
</dbReference>
<protein>
    <recommendedName>
        <fullName evidence="8">Pericentrin/AKAP-450 centrosomal targeting domain-containing protein</fullName>
    </recommendedName>
</protein>
<keyword evidence="10" id="KW-1185">Reference proteome</keyword>
<feature type="coiled-coil region" evidence="6">
    <location>
        <begin position="2230"/>
        <end position="2257"/>
    </location>
</feature>
<feature type="coiled-coil region" evidence="6">
    <location>
        <begin position="336"/>
        <end position="409"/>
    </location>
</feature>
<dbReference type="GO" id="GO:0007165">
    <property type="term" value="P:signal transduction"/>
    <property type="evidence" value="ECO:0007669"/>
    <property type="project" value="InterPro"/>
</dbReference>
<dbReference type="OrthoDB" id="2020852at2759"/>
<feature type="region of interest" description="Disordered" evidence="7">
    <location>
        <begin position="2389"/>
        <end position="2430"/>
    </location>
</feature>
<feature type="coiled-coil region" evidence="6">
    <location>
        <begin position="247"/>
        <end position="274"/>
    </location>
</feature>
<evidence type="ECO:0000256" key="7">
    <source>
        <dbReference type="SAM" id="MobiDB-lite"/>
    </source>
</evidence>
<feature type="coiled-coil region" evidence="6">
    <location>
        <begin position="1542"/>
        <end position="1858"/>
    </location>
</feature>